<dbReference type="OrthoDB" id="367448at2"/>
<proteinExistence type="predicted"/>
<evidence type="ECO:0000256" key="2">
    <source>
        <dbReference type="ARBA" id="ARBA00022801"/>
    </source>
</evidence>
<gene>
    <name evidence="4" type="ORF">AVL55_00820</name>
</gene>
<dbReference type="NCBIfam" id="TIGR01549">
    <property type="entry name" value="HAD-SF-IA-v1"/>
    <property type="match status" value="1"/>
</dbReference>
<dbReference type="Gene3D" id="3.40.50.1000">
    <property type="entry name" value="HAD superfamily/HAD-like"/>
    <property type="match status" value="1"/>
</dbReference>
<keyword evidence="2" id="KW-0378">Hydrolase</keyword>
<keyword evidence="3" id="KW-0460">Magnesium</keyword>
<dbReference type="InterPro" id="IPR023214">
    <property type="entry name" value="HAD_sf"/>
</dbReference>
<comment type="cofactor">
    <cofactor evidence="1">
        <name>Mg(2+)</name>
        <dbReference type="ChEBI" id="CHEBI:18420"/>
    </cofactor>
</comment>
<protein>
    <submittedName>
        <fullName evidence="4">Haloacid dehalogenase</fullName>
    </submittedName>
</protein>
<dbReference type="GO" id="GO:0016787">
    <property type="term" value="F:hydrolase activity"/>
    <property type="evidence" value="ECO:0007669"/>
    <property type="project" value="UniProtKB-KW"/>
</dbReference>
<dbReference type="InterPro" id="IPR006439">
    <property type="entry name" value="HAD-SF_hydro_IA"/>
</dbReference>
<dbReference type="Proteomes" id="UP000063991">
    <property type="component" value="Chromosome"/>
</dbReference>
<evidence type="ECO:0000313" key="4">
    <source>
        <dbReference type="EMBL" id="AMJ96843.1"/>
    </source>
</evidence>
<dbReference type="InterPro" id="IPR036412">
    <property type="entry name" value="HAD-like_sf"/>
</dbReference>
<evidence type="ECO:0000256" key="1">
    <source>
        <dbReference type="ARBA" id="ARBA00001946"/>
    </source>
</evidence>
<sequence length="246" mass="27305">MQFFRSINSVEAMTFDLDDTLYNNEPIIRRAEQALQAHIAEHHHQAAKLTSLDWLQLKRAAIAKDARLASDMGQLRRVVLSAALSGTPANQLSIVPTEDTALRAAVDSCFNCFYDARSDFALASNVHQTLDKLSQHLPLVGITNGNVNAQKVGLDRYFTAILHASVERPMKPAKDMFDEAASLIKVTPSHILHVGDNIIKDVFGAINAGYQSAWFACNRPMQLKFEPISVLPHVQLDSLEELIQFV</sequence>
<dbReference type="InterPro" id="IPR051400">
    <property type="entry name" value="HAD-like_hydrolase"/>
</dbReference>
<evidence type="ECO:0000313" key="5">
    <source>
        <dbReference type="Proteomes" id="UP000063991"/>
    </source>
</evidence>
<dbReference type="SFLD" id="SFLDS00003">
    <property type="entry name" value="Haloacid_Dehalogenase"/>
    <property type="match status" value="1"/>
</dbReference>
<dbReference type="PANTHER" id="PTHR46470:SF4">
    <property type="entry name" value="5-AMINO-6-(5-PHOSPHO-D-RIBITYLAMINO)URACIL PHOSPHATASE YIGB"/>
    <property type="match status" value="1"/>
</dbReference>
<dbReference type="EMBL" id="CP014323">
    <property type="protein sequence ID" value="AMJ96843.1"/>
    <property type="molecule type" value="Genomic_DNA"/>
</dbReference>
<dbReference type="RefSeq" id="WP_061093950.1">
    <property type="nucleotide sequence ID" value="NZ_CP014323.1"/>
</dbReference>
<organism evidence="4 5">
    <name type="scientific">Alteromonas macleodii</name>
    <name type="common">Pseudoalteromonas macleodii</name>
    <dbReference type="NCBI Taxonomy" id="28108"/>
    <lineage>
        <taxon>Bacteria</taxon>
        <taxon>Pseudomonadati</taxon>
        <taxon>Pseudomonadota</taxon>
        <taxon>Gammaproteobacteria</taxon>
        <taxon>Alteromonadales</taxon>
        <taxon>Alteromonadaceae</taxon>
        <taxon>Alteromonas/Salinimonas group</taxon>
        <taxon>Alteromonas</taxon>
    </lineage>
</organism>
<reference evidence="4 5" key="1">
    <citation type="submission" date="2015-12" db="EMBL/GenBank/DDBJ databases">
        <authorList>
            <person name="Shamseldin A."/>
            <person name="Moawad H."/>
            <person name="Abd El-Rahim W.M."/>
            <person name="Sadowsky M.J."/>
        </authorList>
    </citation>
    <scope>NUCLEOTIDE SEQUENCE [LARGE SCALE GENOMIC DNA]</scope>
    <source>
        <strain evidence="4 5">D7</strain>
    </source>
</reference>
<dbReference type="SFLD" id="SFLDG01129">
    <property type="entry name" value="C1.5:_HAD__Beta-PGM__Phosphata"/>
    <property type="match status" value="1"/>
</dbReference>
<dbReference type="Gene3D" id="1.20.120.1600">
    <property type="match status" value="1"/>
</dbReference>
<dbReference type="AlphaFoldDB" id="A0A126PV15"/>
<evidence type="ECO:0000256" key="3">
    <source>
        <dbReference type="ARBA" id="ARBA00022842"/>
    </source>
</evidence>
<dbReference type="SUPFAM" id="SSF56784">
    <property type="entry name" value="HAD-like"/>
    <property type="match status" value="1"/>
</dbReference>
<dbReference type="Pfam" id="PF00702">
    <property type="entry name" value="Hydrolase"/>
    <property type="match status" value="1"/>
</dbReference>
<name>A0A126PV15_ALTMA</name>
<dbReference type="GO" id="GO:0009231">
    <property type="term" value="P:riboflavin biosynthetic process"/>
    <property type="evidence" value="ECO:0007669"/>
    <property type="project" value="TreeGrafter"/>
</dbReference>
<dbReference type="PANTHER" id="PTHR46470">
    <property type="entry name" value="N-ACYLNEURAMINATE-9-PHOSPHATASE"/>
    <property type="match status" value="1"/>
</dbReference>
<accession>A0A126PV15</accession>